<dbReference type="Pfam" id="PF04616">
    <property type="entry name" value="Glyco_hydro_43"/>
    <property type="match status" value="1"/>
</dbReference>
<feature type="chain" id="PRO_5046978484" evidence="7">
    <location>
        <begin position="26"/>
        <end position="534"/>
    </location>
</feature>
<feature type="signal peptide" evidence="7">
    <location>
        <begin position="1"/>
        <end position="25"/>
    </location>
</feature>
<dbReference type="Proteomes" id="UP001202281">
    <property type="component" value="Unassembled WGS sequence"/>
</dbReference>
<dbReference type="InterPro" id="IPR006710">
    <property type="entry name" value="Glyco_hydro_43"/>
</dbReference>
<dbReference type="EMBL" id="JALHLG010000003">
    <property type="protein sequence ID" value="MCJ2185774.1"/>
    <property type="molecule type" value="Genomic_DNA"/>
</dbReference>
<protein>
    <submittedName>
        <fullName evidence="8">Family 43 glycosylhydrolase</fullName>
    </submittedName>
</protein>
<proteinExistence type="inferred from homology"/>
<dbReference type="Gene3D" id="2.115.10.20">
    <property type="entry name" value="Glycosyl hydrolase domain, family 43"/>
    <property type="match status" value="1"/>
</dbReference>
<keyword evidence="4" id="KW-0119">Carbohydrate metabolism</keyword>
<evidence type="ECO:0000256" key="5">
    <source>
        <dbReference type="ARBA" id="ARBA00023295"/>
    </source>
</evidence>
<dbReference type="SUPFAM" id="SSF75005">
    <property type="entry name" value="Arabinanase/levansucrase/invertase"/>
    <property type="match status" value="1"/>
</dbReference>
<sequence>MRNKYRAALAAALAATAAMTTGCIARDGNEPVRPAGRAVTVPGNPILADGEYYSTDPAPFVADGALWILAGRDQAPPDVNDFIMGEWQLLKTADPASGKWTHYSDIARPENVFAWAGTGRAYAGQIVPGPDGRYYFYAPVLEKDSDAKDRFAIGVAVADSPLGPWRDAHPAGPIISQRVPVANDIQNIDPTVMIDDDGRVYIYWGTFGQLRGMELARDMITPKGPERAIEGLTGFFEAPWIMKRKGTYYMLYAGNRAGPKSDCTPAVYHACIAYGTAPSPMGPWTYRGVALGPVSSTTSHSGAVQFHGQWYLAYHTADAKGGGHFRRSVALDRMEWDDSVSPPAIRKVVPTRRPQPPLAPTRNIARAAWATASNDPVPVQYWIKSLNDGVTKAAPLPPDMWGSWSPRNPPRQWIEYRWDKPVTIDGSRIWFWNDQPAGSGMGVAPPAQWHLEYWDGAGKGWTQVAGASAYGTAPGSFESVSFPAVTTRCLRAVMNASTDGKGYAGLAVQEWEALTPGERPPIIRERSAPVKACQ</sequence>
<accession>A0ABT0BM40</accession>
<evidence type="ECO:0000256" key="7">
    <source>
        <dbReference type="SAM" id="SignalP"/>
    </source>
</evidence>
<evidence type="ECO:0000256" key="6">
    <source>
        <dbReference type="RuleBase" id="RU361187"/>
    </source>
</evidence>
<dbReference type="PROSITE" id="PS51257">
    <property type="entry name" value="PROKAR_LIPOPROTEIN"/>
    <property type="match status" value="1"/>
</dbReference>
<gene>
    <name evidence="8" type="ORF">MTR66_02975</name>
</gene>
<evidence type="ECO:0000256" key="4">
    <source>
        <dbReference type="ARBA" id="ARBA00023277"/>
    </source>
</evidence>
<dbReference type="PANTHER" id="PTHR43772">
    <property type="entry name" value="ENDO-1,4-BETA-XYLANASE"/>
    <property type="match status" value="1"/>
</dbReference>
<keyword evidence="9" id="KW-1185">Reference proteome</keyword>
<keyword evidence="7" id="KW-0732">Signal</keyword>
<comment type="caution">
    <text evidence="8">The sequence shown here is derived from an EMBL/GenBank/DDBJ whole genome shotgun (WGS) entry which is preliminary data.</text>
</comment>
<keyword evidence="2" id="KW-0624">Polysaccharide degradation</keyword>
<evidence type="ECO:0000313" key="9">
    <source>
        <dbReference type="Proteomes" id="UP001202281"/>
    </source>
</evidence>
<reference evidence="8 9" key="1">
    <citation type="submission" date="2022-04" db="EMBL/GenBank/DDBJ databases">
        <title>Identification of a novel bacterium isolated from mangrove sediments.</title>
        <authorList>
            <person name="Pan X."/>
        </authorList>
    </citation>
    <scope>NUCLEOTIDE SEQUENCE [LARGE SCALE GENOMIC DNA]</scope>
    <source>
        <strain evidence="8 9">B2638</strain>
    </source>
</reference>
<dbReference type="InterPro" id="IPR052176">
    <property type="entry name" value="Glycosyl_Hydrlase_43_Enz"/>
</dbReference>
<keyword evidence="2" id="KW-0858">Xylan degradation</keyword>
<evidence type="ECO:0000256" key="1">
    <source>
        <dbReference type="ARBA" id="ARBA00009865"/>
    </source>
</evidence>
<dbReference type="RefSeq" id="WP_243917755.1">
    <property type="nucleotide sequence ID" value="NZ_JALHLG010000003.1"/>
</dbReference>
<evidence type="ECO:0000256" key="3">
    <source>
        <dbReference type="ARBA" id="ARBA00022801"/>
    </source>
</evidence>
<name>A0ABT0BM40_9SPHN</name>
<evidence type="ECO:0000256" key="2">
    <source>
        <dbReference type="ARBA" id="ARBA00022651"/>
    </source>
</evidence>
<keyword evidence="3 6" id="KW-0378">Hydrolase</keyword>
<evidence type="ECO:0000313" key="8">
    <source>
        <dbReference type="EMBL" id="MCJ2185774.1"/>
    </source>
</evidence>
<comment type="similarity">
    <text evidence="1 6">Belongs to the glycosyl hydrolase 43 family.</text>
</comment>
<dbReference type="Gene3D" id="2.60.120.260">
    <property type="entry name" value="Galactose-binding domain-like"/>
    <property type="match status" value="1"/>
</dbReference>
<dbReference type="PANTHER" id="PTHR43772:SF2">
    <property type="entry name" value="PUTATIVE (AFU_ORTHOLOGUE AFUA_2G04480)-RELATED"/>
    <property type="match status" value="1"/>
</dbReference>
<dbReference type="InterPro" id="IPR023296">
    <property type="entry name" value="Glyco_hydro_beta-prop_sf"/>
</dbReference>
<keyword evidence="5 6" id="KW-0326">Glycosidase</keyword>
<organism evidence="8 9">
    <name type="scientific">Novosphingobium beihaiensis</name>
    <dbReference type="NCBI Taxonomy" id="2930389"/>
    <lineage>
        <taxon>Bacteria</taxon>
        <taxon>Pseudomonadati</taxon>
        <taxon>Pseudomonadota</taxon>
        <taxon>Alphaproteobacteria</taxon>
        <taxon>Sphingomonadales</taxon>
        <taxon>Sphingomonadaceae</taxon>
        <taxon>Novosphingobium</taxon>
    </lineage>
</organism>
<dbReference type="CDD" id="cd08990">
    <property type="entry name" value="GH43_AXH_like"/>
    <property type="match status" value="1"/>
</dbReference>